<evidence type="ECO:0000313" key="2">
    <source>
        <dbReference type="EMBL" id="GGW75528.1"/>
    </source>
</evidence>
<comment type="caution">
    <text evidence="2">The sequence shown here is derived from an EMBL/GenBank/DDBJ whole genome shotgun (WGS) entry which is preliminary data.</text>
</comment>
<dbReference type="CDD" id="cd16841">
    <property type="entry name" value="RraA_family"/>
    <property type="match status" value="1"/>
</dbReference>
<protein>
    <submittedName>
        <fullName evidence="2">Ribonuclease activity regulator RraA</fullName>
    </submittedName>
</protein>
<dbReference type="AlphaFoldDB" id="A0A918MU80"/>
<dbReference type="GO" id="GO:0046872">
    <property type="term" value="F:metal ion binding"/>
    <property type="evidence" value="ECO:0007669"/>
    <property type="project" value="UniProtKB-KW"/>
</dbReference>
<keyword evidence="3" id="KW-1185">Reference proteome</keyword>
<keyword evidence="1" id="KW-0479">Metal-binding</keyword>
<reference evidence="2" key="1">
    <citation type="journal article" date="2014" name="Int. J. Syst. Evol. Microbiol.">
        <title>Complete genome sequence of Corynebacterium casei LMG S-19264T (=DSM 44701T), isolated from a smear-ripened cheese.</title>
        <authorList>
            <consortium name="US DOE Joint Genome Institute (JGI-PGF)"/>
            <person name="Walter F."/>
            <person name="Albersmeier A."/>
            <person name="Kalinowski J."/>
            <person name="Ruckert C."/>
        </authorList>
    </citation>
    <scope>NUCLEOTIDE SEQUENCE</scope>
    <source>
        <strain evidence="2">KCTC 23732</strain>
    </source>
</reference>
<keyword evidence="1" id="KW-0460">Magnesium</keyword>
<evidence type="ECO:0000313" key="3">
    <source>
        <dbReference type="Proteomes" id="UP000608345"/>
    </source>
</evidence>
<accession>A0A918MU80</accession>
<dbReference type="InterPro" id="IPR005493">
    <property type="entry name" value="RraA/RraA-like"/>
</dbReference>
<dbReference type="SUPFAM" id="SSF89562">
    <property type="entry name" value="RraA-like"/>
    <property type="match status" value="1"/>
</dbReference>
<gene>
    <name evidence="2" type="ORF">GCM10011450_01130</name>
</gene>
<evidence type="ECO:0000256" key="1">
    <source>
        <dbReference type="PIRSR" id="PIRSR605493-1"/>
    </source>
</evidence>
<dbReference type="PANTHER" id="PTHR33254">
    <property type="entry name" value="4-HYDROXY-4-METHYL-2-OXOGLUTARATE ALDOLASE 3-RELATED"/>
    <property type="match status" value="1"/>
</dbReference>
<dbReference type="NCBIfam" id="NF006093">
    <property type="entry name" value="PRK08245.1"/>
    <property type="match status" value="1"/>
</dbReference>
<organism evidence="2 3">
    <name type="scientific">Advenella faeciporci</name>
    <dbReference type="NCBI Taxonomy" id="797535"/>
    <lineage>
        <taxon>Bacteria</taxon>
        <taxon>Pseudomonadati</taxon>
        <taxon>Pseudomonadota</taxon>
        <taxon>Betaproteobacteria</taxon>
        <taxon>Burkholderiales</taxon>
        <taxon>Alcaligenaceae</taxon>
    </lineage>
</organism>
<feature type="binding site" evidence="1">
    <location>
        <begin position="119"/>
        <end position="122"/>
    </location>
    <ligand>
        <name>substrate</name>
    </ligand>
</feature>
<proteinExistence type="predicted"/>
<feature type="binding site" evidence="1">
    <location>
        <position position="141"/>
    </location>
    <ligand>
        <name>substrate</name>
    </ligand>
</feature>
<dbReference type="Pfam" id="PF03737">
    <property type="entry name" value="RraA-like"/>
    <property type="match status" value="1"/>
</dbReference>
<dbReference type="Gene3D" id="3.50.30.40">
    <property type="entry name" value="Ribonuclease E inhibitor RraA/RraA-like"/>
    <property type="match status" value="1"/>
</dbReference>
<dbReference type="EMBL" id="BMYS01000001">
    <property type="protein sequence ID" value="GGW75528.1"/>
    <property type="molecule type" value="Genomic_DNA"/>
</dbReference>
<feature type="binding site" evidence="1">
    <location>
        <position position="142"/>
    </location>
    <ligand>
        <name>Mg(2+)</name>
        <dbReference type="ChEBI" id="CHEBI:18420"/>
    </ligand>
</feature>
<dbReference type="Proteomes" id="UP000608345">
    <property type="component" value="Unassembled WGS sequence"/>
</dbReference>
<dbReference type="RefSeq" id="WP_229793834.1">
    <property type="nucleotide sequence ID" value="NZ_BAABFY010000010.1"/>
</dbReference>
<comment type="cofactor">
    <cofactor evidence="1">
        <name>Mg(2+)</name>
        <dbReference type="ChEBI" id="CHEBI:18420"/>
    </cofactor>
</comment>
<name>A0A918MU80_9BURK</name>
<dbReference type="InterPro" id="IPR036704">
    <property type="entry name" value="RraA/RraA-like_sf"/>
</dbReference>
<dbReference type="PANTHER" id="PTHR33254:SF16">
    <property type="entry name" value="BLR3842 PROTEIN"/>
    <property type="match status" value="1"/>
</dbReference>
<reference evidence="2" key="2">
    <citation type="submission" date="2020-09" db="EMBL/GenBank/DDBJ databases">
        <authorList>
            <person name="Sun Q."/>
            <person name="Kim S."/>
        </authorList>
    </citation>
    <scope>NUCLEOTIDE SEQUENCE</scope>
    <source>
        <strain evidence="2">KCTC 23732</strain>
    </source>
</reference>
<sequence length="261" mass="28589">MMSKNLAENIVKSQNDFAQISEETRAALMKSSTANLANALLKRGFRNTLMLGINPLSPGQPKMIGPAFTLRFIPSREDIDTMDAYSRDDNKHRGVMEICPKGSVLVIDAFGNTRASSMGDMMALRLKTRGVEGVVTDGGFRDVPAFIKIGLPAFQQKSAAPATPLSMHPLEWNVPIGCAGVSVYPGDIIVGDGDGVVVIPRYLVDEVAQEAADAEMYEEFAAWHLERGRSLIGLFPANVSSKEEYNRWVKEGRPALEFYYA</sequence>